<sequence length="261" mass="28172">MPTSSSNSGTNRSDPGRVGNNTQTNGNGEAAIRNEQRSTSTNAAESTPPAVYANDLEDNPDNAGTRSLNHLRYFYDEPSANMAEFWTFSTDGFDPFYTDSSATPQAAAAENPAVSLSDLLPEEDPAIQEQPQNAWATAICEHASHPRRHLNTPLLAGDGAENGNAPSLDDLPVHVSNLRLGTPTEERLAVLAQFSDYPEDDASNAALGEDSTASSQRDATTLTRRRNRGAARRGMLTRTTSEANQAFWHQFSGSENDREST</sequence>
<organism evidence="2 3">
    <name type="scientific">Bimuria novae-zelandiae CBS 107.79</name>
    <dbReference type="NCBI Taxonomy" id="1447943"/>
    <lineage>
        <taxon>Eukaryota</taxon>
        <taxon>Fungi</taxon>
        <taxon>Dikarya</taxon>
        <taxon>Ascomycota</taxon>
        <taxon>Pezizomycotina</taxon>
        <taxon>Dothideomycetes</taxon>
        <taxon>Pleosporomycetidae</taxon>
        <taxon>Pleosporales</taxon>
        <taxon>Massarineae</taxon>
        <taxon>Didymosphaeriaceae</taxon>
        <taxon>Bimuria</taxon>
    </lineage>
</organism>
<protein>
    <submittedName>
        <fullName evidence="2">Uncharacterized protein</fullName>
    </submittedName>
</protein>
<dbReference type="OrthoDB" id="3809058at2759"/>
<dbReference type="EMBL" id="ML976658">
    <property type="protein sequence ID" value="KAF1979393.1"/>
    <property type="molecule type" value="Genomic_DNA"/>
</dbReference>
<evidence type="ECO:0000313" key="2">
    <source>
        <dbReference type="EMBL" id="KAF1979393.1"/>
    </source>
</evidence>
<proteinExistence type="predicted"/>
<evidence type="ECO:0000313" key="3">
    <source>
        <dbReference type="Proteomes" id="UP000800036"/>
    </source>
</evidence>
<dbReference type="Proteomes" id="UP000800036">
    <property type="component" value="Unassembled WGS sequence"/>
</dbReference>
<evidence type="ECO:0000256" key="1">
    <source>
        <dbReference type="SAM" id="MobiDB-lite"/>
    </source>
</evidence>
<feature type="region of interest" description="Disordered" evidence="1">
    <location>
        <begin position="1"/>
        <end position="66"/>
    </location>
</feature>
<name>A0A6A5VNU7_9PLEO</name>
<keyword evidence="3" id="KW-1185">Reference proteome</keyword>
<gene>
    <name evidence="2" type="ORF">BU23DRAFT_563578</name>
</gene>
<reference evidence="2" key="1">
    <citation type="journal article" date="2020" name="Stud. Mycol.">
        <title>101 Dothideomycetes genomes: a test case for predicting lifestyles and emergence of pathogens.</title>
        <authorList>
            <person name="Haridas S."/>
            <person name="Albert R."/>
            <person name="Binder M."/>
            <person name="Bloem J."/>
            <person name="Labutti K."/>
            <person name="Salamov A."/>
            <person name="Andreopoulos B."/>
            <person name="Baker S."/>
            <person name="Barry K."/>
            <person name="Bills G."/>
            <person name="Bluhm B."/>
            <person name="Cannon C."/>
            <person name="Castanera R."/>
            <person name="Culley D."/>
            <person name="Daum C."/>
            <person name="Ezra D."/>
            <person name="Gonzalez J."/>
            <person name="Henrissat B."/>
            <person name="Kuo A."/>
            <person name="Liang C."/>
            <person name="Lipzen A."/>
            <person name="Lutzoni F."/>
            <person name="Magnuson J."/>
            <person name="Mondo S."/>
            <person name="Nolan M."/>
            <person name="Ohm R."/>
            <person name="Pangilinan J."/>
            <person name="Park H.-J."/>
            <person name="Ramirez L."/>
            <person name="Alfaro M."/>
            <person name="Sun H."/>
            <person name="Tritt A."/>
            <person name="Yoshinaga Y."/>
            <person name="Zwiers L.-H."/>
            <person name="Turgeon B."/>
            <person name="Goodwin S."/>
            <person name="Spatafora J."/>
            <person name="Crous P."/>
            <person name="Grigoriev I."/>
        </authorList>
    </citation>
    <scope>NUCLEOTIDE SEQUENCE</scope>
    <source>
        <strain evidence="2">CBS 107.79</strain>
    </source>
</reference>
<dbReference type="AlphaFoldDB" id="A0A6A5VNU7"/>
<feature type="region of interest" description="Disordered" evidence="1">
    <location>
        <begin position="201"/>
        <end position="261"/>
    </location>
</feature>
<feature type="compositionally biased region" description="Polar residues" evidence="1">
    <location>
        <begin position="1"/>
        <end position="27"/>
    </location>
</feature>
<accession>A0A6A5VNU7</accession>